<evidence type="ECO:0000313" key="2">
    <source>
        <dbReference type="EMBL" id="GFH41395.1"/>
    </source>
</evidence>
<feature type="compositionally biased region" description="Polar residues" evidence="1">
    <location>
        <begin position="430"/>
        <end position="440"/>
    </location>
</feature>
<gene>
    <name evidence="2" type="ORF">Hs20B_17930</name>
</gene>
<accession>A0A6A0B9J7</accession>
<proteinExistence type="predicted"/>
<dbReference type="AlphaFoldDB" id="A0A6A0B9J7"/>
<dbReference type="EMBL" id="BLLH01000014">
    <property type="protein sequence ID" value="GFH41395.1"/>
    <property type="molecule type" value="Genomic_DNA"/>
</dbReference>
<comment type="caution">
    <text evidence="2">The sequence shown here is derived from an EMBL/GenBank/DDBJ whole genome shotgun (WGS) entry which is preliminary data.</text>
</comment>
<evidence type="ECO:0000256" key="1">
    <source>
        <dbReference type="SAM" id="MobiDB-lite"/>
    </source>
</evidence>
<name>A0A6A0B9J7_9LACT</name>
<protein>
    <submittedName>
        <fullName evidence="2">Uncharacterized protein</fullName>
    </submittedName>
</protein>
<feature type="compositionally biased region" description="Low complexity" evidence="1">
    <location>
        <begin position="409"/>
        <end position="425"/>
    </location>
</feature>
<feature type="region of interest" description="Disordered" evidence="1">
    <location>
        <begin position="379"/>
        <end position="440"/>
    </location>
</feature>
<evidence type="ECO:0000313" key="3">
    <source>
        <dbReference type="Proteomes" id="UP000475928"/>
    </source>
</evidence>
<keyword evidence="3" id="KW-1185">Reference proteome</keyword>
<sequence>MIDKKKVIKYSLYSALAITLSYSVITTAKTYTEYKSKTHHIFKEKNLIISEKDFTDFKAFLKANPDMKSISDVNDIFTKNISQKESTKETLKEIANKAAIKNALTNISDNQKIKEVNTQNDTQIINLSNELFKNLYRDNSISTTYYQTISVILKDYFKGKEFADSPAIITLSNNVSILSSVLTAYSNAKSLNSKNVSAPISASFDSPNASFNKTFNGKITEYNQKSQKVIDSKTIIENVKTIKSLNNKYQIVDTGNDVASLSQKGIKKGDTISDVFKITDIQVFFLSNDLQTYSKTPATLNNDEVKLAMTLTKGLDRERSGLYTQEGSKFTDGVYLIPTGTTINLTYRYYFGYNLRGFYKVEYADEYNKMQASQAIEQSKKASSASSLSESISKSIEQTSKESSNYSESTTDTSNNVSNDNSDSTYGARDTTTSQDNVGE</sequence>
<organism evidence="2 3">
    <name type="scientific">Pseudolactococcus insecticola</name>
    <dbReference type="NCBI Taxonomy" id="2709158"/>
    <lineage>
        <taxon>Bacteria</taxon>
        <taxon>Bacillati</taxon>
        <taxon>Bacillota</taxon>
        <taxon>Bacilli</taxon>
        <taxon>Lactobacillales</taxon>
        <taxon>Streptococcaceae</taxon>
        <taxon>Pseudolactococcus</taxon>
    </lineage>
</organism>
<reference evidence="2 3" key="1">
    <citation type="submission" date="2020-02" db="EMBL/GenBank/DDBJ databases">
        <title>Draft genome sequence of Lactococcus sp. Hs20B0-1.</title>
        <authorList>
            <person name="Noda S."/>
            <person name="Yuki M."/>
            <person name="Ohkuma M."/>
        </authorList>
    </citation>
    <scope>NUCLEOTIDE SEQUENCE [LARGE SCALE GENOMIC DNA]</scope>
    <source>
        <strain evidence="2 3">Hs20B0-1</strain>
    </source>
</reference>
<feature type="compositionally biased region" description="Low complexity" evidence="1">
    <location>
        <begin position="379"/>
        <end position="398"/>
    </location>
</feature>
<dbReference type="RefSeq" id="WP_172357848.1">
    <property type="nucleotide sequence ID" value="NZ_BLLH01000014.1"/>
</dbReference>
<dbReference type="Proteomes" id="UP000475928">
    <property type="component" value="Unassembled WGS sequence"/>
</dbReference>